<evidence type="ECO:0000259" key="4">
    <source>
        <dbReference type="PROSITE" id="PS50110"/>
    </source>
</evidence>
<dbReference type="SUPFAM" id="SSF52172">
    <property type="entry name" value="CheY-like"/>
    <property type="match status" value="1"/>
</dbReference>
<gene>
    <name evidence="5" type="ORF">IQ16_00794</name>
</gene>
<reference evidence="5 6" key="1">
    <citation type="journal article" date="2015" name="Stand. Genomic Sci.">
        <title>Genomic Encyclopedia of Bacterial and Archaeal Type Strains, Phase III: the genomes of soil and plant-associated and newly described type strains.</title>
        <authorList>
            <person name="Whitman W.B."/>
            <person name="Woyke T."/>
            <person name="Klenk H.P."/>
            <person name="Zhou Y."/>
            <person name="Lilburn T.G."/>
            <person name="Beck B.J."/>
            <person name="De Vos P."/>
            <person name="Vandamme P."/>
            <person name="Eisen J.A."/>
            <person name="Garrity G."/>
            <person name="Hugenholtz P."/>
            <person name="Kyrpides N.C."/>
        </authorList>
    </citation>
    <scope>NUCLEOTIDE SEQUENCE [LARGE SCALE GENOMIC DNA]</scope>
    <source>
        <strain evidence="5 6">CGMCC 1.10948</strain>
    </source>
</reference>
<dbReference type="PANTHER" id="PTHR44591">
    <property type="entry name" value="STRESS RESPONSE REGULATOR PROTEIN 1"/>
    <property type="match status" value="1"/>
</dbReference>
<proteinExistence type="predicted"/>
<evidence type="ECO:0000256" key="3">
    <source>
        <dbReference type="SAM" id="MobiDB-lite"/>
    </source>
</evidence>
<dbReference type="AlphaFoldDB" id="A0A562S7Z9"/>
<dbReference type="PROSITE" id="PS50110">
    <property type="entry name" value="RESPONSE_REGULATORY"/>
    <property type="match status" value="1"/>
</dbReference>
<organism evidence="5 6">
    <name type="scientific">Bradyrhizobium huanghuaihaiense</name>
    <dbReference type="NCBI Taxonomy" id="990078"/>
    <lineage>
        <taxon>Bacteria</taxon>
        <taxon>Pseudomonadati</taxon>
        <taxon>Pseudomonadota</taxon>
        <taxon>Alphaproteobacteria</taxon>
        <taxon>Hyphomicrobiales</taxon>
        <taxon>Nitrobacteraceae</taxon>
        <taxon>Bradyrhizobium</taxon>
    </lineage>
</organism>
<feature type="modified residue" description="4-aspartylphosphate" evidence="2">
    <location>
        <position position="41"/>
    </location>
</feature>
<feature type="compositionally biased region" description="Basic residues" evidence="3">
    <location>
        <begin position="156"/>
        <end position="167"/>
    </location>
</feature>
<evidence type="ECO:0000256" key="1">
    <source>
        <dbReference type="ARBA" id="ARBA00022553"/>
    </source>
</evidence>
<name>A0A562S7Z9_9BRAD</name>
<comment type="caution">
    <text evidence="5">The sequence shown here is derived from an EMBL/GenBank/DDBJ whole genome shotgun (WGS) entry which is preliminary data.</text>
</comment>
<dbReference type="PANTHER" id="PTHR44591:SF23">
    <property type="entry name" value="CHEY SUBFAMILY"/>
    <property type="match status" value="1"/>
</dbReference>
<accession>A0A562S7Z9</accession>
<dbReference type="EMBL" id="VLLA01000001">
    <property type="protein sequence ID" value="TWI76550.1"/>
    <property type="molecule type" value="Genomic_DNA"/>
</dbReference>
<dbReference type="InterPro" id="IPR001789">
    <property type="entry name" value="Sig_transdc_resp-reg_receiver"/>
</dbReference>
<dbReference type="InterPro" id="IPR050595">
    <property type="entry name" value="Bact_response_regulator"/>
</dbReference>
<dbReference type="Pfam" id="PF00072">
    <property type="entry name" value="Response_reg"/>
    <property type="match status" value="1"/>
</dbReference>
<dbReference type="InterPro" id="IPR011006">
    <property type="entry name" value="CheY-like_superfamily"/>
</dbReference>
<evidence type="ECO:0000256" key="2">
    <source>
        <dbReference type="PROSITE-ProRule" id="PRU00169"/>
    </source>
</evidence>
<keyword evidence="6" id="KW-1185">Reference proteome</keyword>
<protein>
    <submittedName>
        <fullName evidence="5">Response regulator receiver domain-containing protein</fullName>
    </submittedName>
</protein>
<feature type="domain" description="Response regulatory" evidence="4">
    <location>
        <begin position="1"/>
        <end position="113"/>
    </location>
</feature>
<feature type="region of interest" description="Disordered" evidence="3">
    <location>
        <begin position="141"/>
        <end position="167"/>
    </location>
</feature>
<keyword evidence="1 2" id="KW-0597">Phosphoprotein</keyword>
<dbReference type="Proteomes" id="UP000316291">
    <property type="component" value="Unassembled WGS sequence"/>
</dbReference>
<sequence length="197" mass="22766">MVCMAIEVYLQRNDFRVTIADGGEAGLRALEHEQFDLMIIDIFMPHMRGFESIRVFHERAPVIPLIAMSGYAFADLNSPAPDFLRMALELGAARCLRQAVHAARAARRHQRLPRGAPSRRCRRGRAPRLALHRWHRGRGKRSLTLNADPAESSRSRRDRHLSTRGRRRFHARCAYRPSRAGLFRARRPTCTDMFTRR</sequence>
<dbReference type="GO" id="GO:0000160">
    <property type="term" value="P:phosphorelay signal transduction system"/>
    <property type="evidence" value="ECO:0007669"/>
    <property type="project" value="InterPro"/>
</dbReference>
<dbReference type="CDD" id="cd00156">
    <property type="entry name" value="REC"/>
    <property type="match status" value="1"/>
</dbReference>
<dbReference type="Gene3D" id="3.40.50.2300">
    <property type="match status" value="1"/>
</dbReference>
<evidence type="ECO:0000313" key="6">
    <source>
        <dbReference type="Proteomes" id="UP000316291"/>
    </source>
</evidence>
<evidence type="ECO:0000313" key="5">
    <source>
        <dbReference type="EMBL" id="TWI76550.1"/>
    </source>
</evidence>